<feature type="chain" id="PRO_5020956799" description="Porin-like protein" evidence="1">
    <location>
        <begin position="23"/>
        <end position="290"/>
    </location>
</feature>
<dbReference type="EMBL" id="SLZR01000005">
    <property type="protein sequence ID" value="TCS41665.1"/>
    <property type="molecule type" value="Genomic_DNA"/>
</dbReference>
<dbReference type="RefSeq" id="WP_132701078.1">
    <property type="nucleotide sequence ID" value="NZ_SLZR01000005.1"/>
</dbReference>
<dbReference type="SUPFAM" id="SSF56935">
    <property type="entry name" value="Porins"/>
    <property type="match status" value="1"/>
</dbReference>
<name>A0A4R3I6F4_9GAMM</name>
<reference evidence="2 3" key="1">
    <citation type="submission" date="2019-03" db="EMBL/GenBank/DDBJ databases">
        <title>Genomic Encyclopedia of Archaeal and Bacterial Type Strains, Phase II (KMG-II): from individual species to whole genera.</title>
        <authorList>
            <person name="Goeker M."/>
        </authorList>
    </citation>
    <scope>NUCLEOTIDE SEQUENCE [LARGE SCALE GENOMIC DNA]</scope>
    <source>
        <strain evidence="2 3">DSM 15388</strain>
    </source>
</reference>
<gene>
    <name evidence="2" type="ORF">BCF53_10592</name>
</gene>
<dbReference type="InterPro" id="IPR023614">
    <property type="entry name" value="Porin_dom_sf"/>
</dbReference>
<keyword evidence="1" id="KW-0732">Signal</keyword>
<proteinExistence type="predicted"/>
<feature type="signal peptide" evidence="1">
    <location>
        <begin position="1"/>
        <end position="22"/>
    </location>
</feature>
<comment type="caution">
    <text evidence="2">The sequence shown here is derived from an EMBL/GenBank/DDBJ whole genome shotgun (WGS) entry which is preliminary data.</text>
</comment>
<accession>A0A4R3I6F4</accession>
<dbReference type="OrthoDB" id="6191404at2"/>
<evidence type="ECO:0000313" key="3">
    <source>
        <dbReference type="Proteomes" id="UP000295793"/>
    </source>
</evidence>
<sequence>MRKIANKLLAPLFIFAPFAAMAADSTATGQLTAQIEYDSESEEASSWSLTVPNSYVGVTAGEELDSGAIYGHLRVGSDDDLTDDETDIEIQQAYVSLVMSSYAIWAGRLPSLEEVYLTANAPTQRSVAQNGLASAGYYDAYETNAAQLDFSLDGNATLSAQFVLDESEEDMEYGLAYSMTTDEGSASVTFRDAPDEDAVWGLQFSYDGGTSIISATWIYQDELAAWDYAIQADLTSMLLTLRYANDIDDNKRWVVGGEIELSDDSVAYSELQRWTETEQWIWATGLQVSF</sequence>
<evidence type="ECO:0000256" key="1">
    <source>
        <dbReference type="SAM" id="SignalP"/>
    </source>
</evidence>
<evidence type="ECO:0008006" key="4">
    <source>
        <dbReference type="Google" id="ProtNLM"/>
    </source>
</evidence>
<protein>
    <recommendedName>
        <fullName evidence="4">Porin-like protein</fullName>
    </recommendedName>
</protein>
<dbReference type="AlphaFoldDB" id="A0A4R3I6F4"/>
<keyword evidence="3" id="KW-1185">Reference proteome</keyword>
<dbReference type="Gene3D" id="2.40.160.10">
    <property type="entry name" value="Porin"/>
    <property type="match status" value="1"/>
</dbReference>
<dbReference type="Proteomes" id="UP000295793">
    <property type="component" value="Unassembled WGS sequence"/>
</dbReference>
<organism evidence="2 3">
    <name type="scientific">Reinekea marinisedimentorum</name>
    <dbReference type="NCBI Taxonomy" id="230495"/>
    <lineage>
        <taxon>Bacteria</taxon>
        <taxon>Pseudomonadati</taxon>
        <taxon>Pseudomonadota</taxon>
        <taxon>Gammaproteobacteria</taxon>
        <taxon>Oceanospirillales</taxon>
        <taxon>Saccharospirillaceae</taxon>
        <taxon>Reinekea</taxon>
    </lineage>
</organism>
<evidence type="ECO:0000313" key="2">
    <source>
        <dbReference type="EMBL" id="TCS41665.1"/>
    </source>
</evidence>